<dbReference type="Proteomes" id="UP000000496">
    <property type="component" value="Chromosome gsn.131"/>
</dbReference>
<keyword evidence="1" id="KW-0812">Transmembrane</keyword>
<evidence type="ECO:0000259" key="2">
    <source>
        <dbReference type="PROSITE" id="PS51782"/>
    </source>
</evidence>
<dbReference type="eggNOG" id="COG1388">
    <property type="taxonomic scope" value="Bacteria"/>
</dbReference>
<dbReference type="HOGENOM" id="CLU_1183319_0_0_0"/>
<dbReference type="SMART" id="SM00257">
    <property type="entry name" value="LysM"/>
    <property type="match status" value="2"/>
</dbReference>
<dbReference type="EMBL" id="FR872582">
    <property type="protein sequence ID" value="CCB89604.1"/>
    <property type="molecule type" value="Genomic_DNA"/>
</dbReference>
<dbReference type="PANTHER" id="PTHR33734:SF22">
    <property type="entry name" value="MEMBRANE-BOUND LYTIC MUREIN TRANSGLYCOSYLASE D"/>
    <property type="match status" value="1"/>
</dbReference>
<feature type="domain" description="LysM" evidence="2">
    <location>
        <begin position="116"/>
        <end position="159"/>
    </location>
</feature>
<proteinExistence type="predicted"/>
<evidence type="ECO:0000313" key="4">
    <source>
        <dbReference type="Proteomes" id="UP000000496"/>
    </source>
</evidence>
<keyword evidence="1" id="KW-0472">Membrane</keyword>
<dbReference type="PROSITE" id="PS51782">
    <property type="entry name" value="LYSM"/>
    <property type="match status" value="2"/>
</dbReference>
<dbReference type="Pfam" id="PF01476">
    <property type="entry name" value="LysM"/>
    <property type="match status" value="2"/>
</dbReference>
<dbReference type="PANTHER" id="PTHR33734">
    <property type="entry name" value="LYSM DOMAIN-CONTAINING GPI-ANCHORED PROTEIN 2"/>
    <property type="match status" value="1"/>
</dbReference>
<keyword evidence="1" id="KW-1133">Transmembrane helix</keyword>
<keyword evidence="4" id="KW-1185">Reference proteome</keyword>
<dbReference type="InterPro" id="IPR018392">
    <property type="entry name" value="LysM"/>
</dbReference>
<sequence length="224" mass="24299">MNRRDMIIVAALINAGLLVVLFVSAVKPSQREEKSSVAVAFEQVAAIETAVTKPAKTSSSGDQIDQVISEYSAKVVEKESAETKSLPLPILTPEPKAVAQAEAPKAPLKATAEDFRTVTVEKGDVLERIARNNGVSVEEIMKLNGLSSSRLQIGQVLKLPAKSQKNVVKKITPAEGKFYIVKGGDNPWTIAQKNGMQVDELLELNNMDDAKAKRLRPGDKLRIK</sequence>
<dbReference type="RefSeq" id="WP_013944070.1">
    <property type="nucleotide sequence ID" value="NC_015713.1"/>
</dbReference>
<evidence type="ECO:0000256" key="1">
    <source>
        <dbReference type="SAM" id="Phobius"/>
    </source>
</evidence>
<name>F8L5J7_SIMNZ</name>
<dbReference type="Gene3D" id="3.10.350.10">
    <property type="entry name" value="LysM domain"/>
    <property type="match status" value="2"/>
</dbReference>
<organism evidence="3 4">
    <name type="scientific">Simkania negevensis (strain ATCC VR-1471 / DSM 27360 / Z)</name>
    <dbReference type="NCBI Taxonomy" id="331113"/>
    <lineage>
        <taxon>Bacteria</taxon>
        <taxon>Pseudomonadati</taxon>
        <taxon>Chlamydiota</taxon>
        <taxon>Chlamydiia</taxon>
        <taxon>Parachlamydiales</taxon>
        <taxon>Simkaniaceae</taxon>
        <taxon>Simkania</taxon>
    </lineage>
</organism>
<feature type="domain" description="LysM" evidence="2">
    <location>
        <begin position="177"/>
        <end position="223"/>
    </location>
</feature>
<dbReference type="KEGG" id="sng:SNE_A17270"/>
<gene>
    <name evidence="3" type="ordered locus">SNE_A17270</name>
</gene>
<reference evidence="3 4" key="2">
    <citation type="journal article" date="2011" name="Mol. Biol. Evol.">
        <title>Unity in variety--the pan-genome of the Chlamydiae.</title>
        <authorList>
            <person name="Collingro A."/>
            <person name="Tischler P."/>
            <person name="Weinmaier T."/>
            <person name="Penz T."/>
            <person name="Heinz E."/>
            <person name="Brunham R.C."/>
            <person name="Read T.D."/>
            <person name="Bavoil P.M."/>
            <person name="Sachse K."/>
            <person name="Kahane S."/>
            <person name="Friedman M.G."/>
            <person name="Rattei T."/>
            <person name="Myers G.S."/>
            <person name="Horn M."/>
        </authorList>
    </citation>
    <scope>NUCLEOTIDE SEQUENCE [LARGE SCALE GENOMIC DNA]</scope>
    <source>
        <strain evidence="4">ATCC VR-1471 / Z</strain>
    </source>
</reference>
<dbReference type="InterPro" id="IPR036779">
    <property type="entry name" value="LysM_dom_sf"/>
</dbReference>
<dbReference type="AlphaFoldDB" id="F8L5J7"/>
<feature type="transmembrane region" description="Helical" evidence="1">
    <location>
        <begin position="6"/>
        <end position="26"/>
    </location>
</feature>
<evidence type="ECO:0000313" key="3">
    <source>
        <dbReference type="EMBL" id="CCB89604.1"/>
    </source>
</evidence>
<reference key="1">
    <citation type="journal article" date="2011" name="Mol. Biol. Evol.">
        <title>Unity in variety -- the pan-genome of the Chlamydiae.</title>
        <authorList>
            <person name="Collingro A."/>
            <person name="Tischler P."/>
            <person name="Weinmaier T."/>
            <person name="Penz T."/>
            <person name="Heinz E."/>
            <person name="Brunham R.C."/>
            <person name="Read T.D."/>
            <person name="Bavoil P.M."/>
            <person name="Sachse K."/>
            <person name="Kahane S."/>
            <person name="Friedman M.G."/>
            <person name="Rattei T."/>
            <person name="Myers G.S.A."/>
            <person name="Horn M."/>
        </authorList>
    </citation>
    <scope>NUCLEOTIDE SEQUENCE</scope>
    <source>
        <strain>Z</strain>
    </source>
</reference>
<dbReference type="CDD" id="cd00118">
    <property type="entry name" value="LysM"/>
    <property type="match status" value="2"/>
</dbReference>
<dbReference type="OrthoDB" id="19145at2"/>
<accession>F8L5J7</accession>
<dbReference type="STRING" id="331113.SNE_A17270"/>
<protein>
    <recommendedName>
        <fullName evidence="2">LysM domain-containing protein</fullName>
    </recommendedName>
</protein>
<dbReference type="GO" id="GO:0008932">
    <property type="term" value="F:lytic endotransglycosylase activity"/>
    <property type="evidence" value="ECO:0007669"/>
    <property type="project" value="TreeGrafter"/>
</dbReference>
<dbReference type="SUPFAM" id="SSF54106">
    <property type="entry name" value="LysM domain"/>
    <property type="match status" value="2"/>
</dbReference>